<dbReference type="EMBL" id="JAHRIQ010107382">
    <property type="protein sequence ID" value="MEQ2256565.1"/>
    <property type="molecule type" value="Genomic_DNA"/>
</dbReference>
<comment type="caution">
    <text evidence="1">The sequence shown here is derived from an EMBL/GenBank/DDBJ whole genome shotgun (WGS) entry which is preliminary data.</text>
</comment>
<dbReference type="Proteomes" id="UP001482620">
    <property type="component" value="Unassembled WGS sequence"/>
</dbReference>
<keyword evidence="2" id="KW-1185">Reference proteome</keyword>
<reference evidence="1 2" key="1">
    <citation type="submission" date="2021-06" db="EMBL/GenBank/DDBJ databases">
        <authorList>
            <person name="Palmer J.M."/>
        </authorList>
    </citation>
    <scope>NUCLEOTIDE SEQUENCE [LARGE SCALE GENOMIC DNA]</scope>
    <source>
        <strain evidence="2">if_2019</strain>
        <tissue evidence="1">Muscle</tissue>
    </source>
</reference>
<organism evidence="1 2">
    <name type="scientific">Ilyodon furcidens</name>
    <name type="common">goldbreast splitfin</name>
    <dbReference type="NCBI Taxonomy" id="33524"/>
    <lineage>
        <taxon>Eukaryota</taxon>
        <taxon>Metazoa</taxon>
        <taxon>Chordata</taxon>
        <taxon>Craniata</taxon>
        <taxon>Vertebrata</taxon>
        <taxon>Euteleostomi</taxon>
        <taxon>Actinopterygii</taxon>
        <taxon>Neopterygii</taxon>
        <taxon>Teleostei</taxon>
        <taxon>Neoteleostei</taxon>
        <taxon>Acanthomorphata</taxon>
        <taxon>Ovalentaria</taxon>
        <taxon>Atherinomorphae</taxon>
        <taxon>Cyprinodontiformes</taxon>
        <taxon>Goodeidae</taxon>
        <taxon>Ilyodon</taxon>
    </lineage>
</organism>
<gene>
    <name evidence="1" type="ORF">ILYODFUR_025449</name>
</gene>
<sequence length="121" mass="13387">MFANNSGDLLALFSVQKLFKSCNILGCSVTQSVGLGSHAVRPVYIYHTAMNVSQNMTCSNCNKQSRSAETIIGAHLPLTQDLYRCRVRKWPANISADPSRPGHNLFRLLASLQDDSIYNNI</sequence>
<evidence type="ECO:0000313" key="1">
    <source>
        <dbReference type="EMBL" id="MEQ2256565.1"/>
    </source>
</evidence>
<accession>A0ABV0VI12</accession>
<evidence type="ECO:0000313" key="2">
    <source>
        <dbReference type="Proteomes" id="UP001482620"/>
    </source>
</evidence>
<protein>
    <submittedName>
        <fullName evidence="1">Uncharacterized protein</fullName>
    </submittedName>
</protein>
<name>A0ABV0VI12_9TELE</name>
<proteinExistence type="predicted"/>